<comment type="caution">
    <text evidence="1">The sequence shown here is derived from an EMBL/GenBank/DDBJ whole genome shotgun (WGS) entry which is preliminary data.</text>
</comment>
<keyword evidence="2" id="KW-1185">Reference proteome</keyword>
<accession>A0ACB8RY27</accession>
<evidence type="ECO:0000313" key="1">
    <source>
        <dbReference type="EMBL" id="KAI0049179.1"/>
    </source>
</evidence>
<reference evidence="1" key="2">
    <citation type="journal article" date="2022" name="New Phytol.">
        <title>Evolutionary transition to the ectomycorrhizal habit in the genomes of a hyperdiverse lineage of mushroom-forming fungi.</title>
        <authorList>
            <person name="Looney B."/>
            <person name="Miyauchi S."/>
            <person name="Morin E."/>
            <person name="Drula E."/>
            <person name="Courty P.E."/>
            <person name="Kohler A."/>
            <person name="Kuo A."/>
            <person name="LaButti K."/>
            <person name="Pangilinan J."/>
            <person name="Lipzen A."/>
            <person name="Riley R."/>
            <person name="Andreopoulos W."/>
            <person name="He G."/>
            <person name="Johnson J."/>
            <person name="Nolan M."/>
            <person name="Tritt A."/>
            <person name="Barry K.W."/>
            <person name="Grigoriev I.V."/>
            <person name="Nagy L.G."/>
            <person name="Hibbett D."/>
            <person name="Henrissat B."/>
            <person name="Matheny P.B."/>
            <person name="Labbe J."/>
            <person name="Martin F.M."/>
        </authorList>
    </citation>
    <scope>NUCLEOTIDE SEQUENCE</scope>
    <source>
        <strain evidence="1">FP105234-sp</strain>
    </source>
</reference>
<gene>
    <name evidence="1" type="ORF">FA95DRAFT_1604574</name>
</gene>
<dbReference type="Proteomes" id="UP000814033">
    <property type="component" value="Unassembled WGS sequence"/>
</dbReference>
<evidence type="ECO:0000313" key="2">
    <source>
        <dbReference type="Proteomes" id="UP000814033"/>
    </source>
</evidence>
<protein>
    <submittedName>
        <fullName evidence="1">Uncharacterized protein</fullName>
    </submittedName>
</protein>
<dbReference type="EMBL" id="MU275876">
    <property type="protein sequence ID" value="KAI0049179.1"/>
    <property type="molecule type" value="Genomic_DNA"/>
</dbReference>
<name>A0ACB8RY27_9AGAM</name>
<organism evidence="1 2">
    <name type="scientific">Auriscalpium vulgare</name>
    <dbReference type="NCBI Taxonomy" id="40419"/>
    <lineage>
        <taxon>Eukaryota</taxon>
        <taxon>Fungi</taxon>
        <taxon>Dikarya</taxon>
        <taxon>Basidiomycota</taxon>
        <taxon>Agaricomycotina</taxon>
        <taxon>Agaricomycetes</taxon>
        <taxon>Russulales</taxon>
        <taxon>Auriscalpiaceae</taxon>
        <taxon>Auriscalpium</taxon>
    </lineage>
</organism>
<reference evidence="1" key="1">
    <citation type="submission" date="2021-02" db="EMBL/GenBank/DDBJ databases">
        <authorList>
            <consortium name="DOE Joint Genome Institute"/>
            <person name="Ahrendt S."/>
            <person name="Looney B.P."/>
            <person name="Miyauchi S."/>
            <person name="Morin E."/>
            <person name="Drula E."/>
            <person name="Courty P.E."/>
            <person name="Chicoki N."/>
            <person name="Fauchery L."/>
            <person name="Kohler A."/>
            <person name="Kuo A."/>
            <person name="Labutti K."/>
            <person name="Pangilinan J."/>
            <person name="Lipzen A."/>
            <person name="Riley R."/>
            <person name="Andreopoulos W."/>
            <person name="He G."/>
            <person name="Johnson J."/>
            <person name="Barry K.W."/>
            <person name="Grigoriev I.V."/>
            <person name="Nagy L."/>
            <person name="Hibbett D."/>
            <person name="Henrissat B."/>
            <person name="Matheny P.B."/>
            <person name="Labbe J."/>
            <person name="Martin F."/>
        </authorList>
    </citation>
    <scope>NUCLEOTIDE SEQUENCE</scope>
    <source>
        <strain evidence="1">FP105234-sp</strain>
    </source>
</reference>
<sequence length="188" mass="20943">MGLTFADIQSMSREQSALYPPMEALPALTEYSEEEKRICELQLGFATRLRQSAYYVTEAIKSAELERYADKYRPSPATRPTLKKKDLHQPFFPPEVFEGYFNPKKKAKGAKKASSTKVNLDDFNDDADSQAKSEESEVGSQAADEDYDVDEEYDNDYAENYFDNGEGDDVDDLGGGGGGDEGGGFDYD</sequence>
<proteinExistence type="predicted"/>